<comment type="caution">
    <text evidence="3">The sequence shown here is derived from an EMBL/GenBank/DDBJ whole genome shotgun (WGS) entry which is preliminary data.</text>
</comment>
<evidence type="ECO:0000313" key="2">
    <source>
        <dbReference type="EMBL" id="TYB32496.1"/>
    </source>
</evidence>
<evidence type="ECO:0000313" key="4">
    <source>
        <dbReference type="Proteomes" id="UP000323337"/>
    </source>
</evidence>
<dbReference type="EMBL" id="VSIV01000340">
    <property type="protein sequence ID" value="TYB32496.1"/>
    <property type="molecule type" value="Genomic_DNA"/>
</dbReference>
<feature type="non-terminal residue" evidence="3">
    <location>
        <position position="26"/>
    </location>
</feature>
<evidence type="ECO:0000313" key="3">
    <source>
        <dbReference type="EMBL" id="TYB33116.1"/>
    </source>
</evidence>
<keyword evidence="1" id="KW-0472">Membrane</keyword>
<proteinExistence type="predicted"/>
<protein>
    <submittedName>
        <fullName evidence="3">NADH-quinone oxidoreductase subunit J</fullName>
    </submittedName>
</protein>
<dbReference type="EMBL" id="VSIV01000197">
    <property type="protein sequence ID" value="TYB33116.1"/>
    <property type="molecule type" value="Genomic_DNA"/>
</dbReference>
<sequence>MEQLAFYVLAFVAIISALFMITRINP</sequence>
<keyword evidence="1" id="KW-0812">Transmembrane</keyword>
<accession>A0A5D0MJF9</accession>
<keyword evidence="1" id="KW-1133">Transmembrane helix</keyword>
<evidence type="ECO:0000256" key="1">
    <source>
        <dbReference type="SAM" id="Phobius"/>
    </source>
</evidence>
<dbReference type="Proteomes" id="UP000323337">
    <property type="component" value="Unassembled WGS sequence"/>
</dbReference>
<gene>
    <name evidence="3" type="ORF">FXF49_08005</name>
    <name evidence="2" type="ORF">FXF49_11215</name>
</gene>
<organism evidence="3 4">
    <name type="scientific">Flexistipes sinusarabici</name>
    <dbReference type="NCBI Taxonomy" id="2352"/>
    <lineage>
        <taxon>Bacteria</taxon>
        <taxon>Pseudomonadati</taxon>
        <taxon>Deferribacterota</taxon>
        <taxon>Deferribacteres</taxon>
        <taxon>Deferribacterales</taxon>
        <taxon>Flexistipitaceae</taxon>
        <taxon>Flexistipes</taxon>
    </lineage>
</organism>
<reference evidence="3 4" key="1">
    <citation type="submission" date="2019-08" db="EMBL/GenBank/DDBJ databases">
        <title>Genomic characterization of a novel candidate phylum (ARYD3) from a high temperature, high salinity tertiary oil reservoir in north central Oklahoma, USA.</title>
        <authorList>
            <person name="Youssef N.H."/>
            <person name="Yadav A."/>
            <person name="Elshahed M.S."/>
        </authorList>
    </citation>
    <scope>NUCLEOTIDE SEQUENCE [LARGE SCALE GENOMIC DNA]</scope>
    <source>
        <strain evidence="3">ARYD1</strain>
    </source>
</reference>
<feature type="transmembrane region" description="Helical" evidence="1">
    <location>
        <begin position="6"/>
        <end position="24"/>
    </location>
</feature>
<name>A0A5D0MJF9_FLESI</name>
<dbReference type="AlphaFoldDB" id="A0A5D0MJF9"/>